<dbReference type="AlphaFoldDB" id="A0A940PBU1"/>
<name>A0A940PBU1_9ENTE</name>
<accession>A0A940PBU1</accession>
<feature type="binding site" evidence="3">
    <location>
        <position position="172"/>
    </location>
    <ligand>
        <name>glycerol</name>
        <dbReference type="ChEBI" id="CHEBI:17754"/>
    </ligand>
</feature>
<dbReference type="GO" id="GO:0016614">
    <property type="term" value="F:oxidoreductase activity, acting on CH-OH group of donors"/>
    <property type="evidence" value="ECO:0007669"/>
    <property type="project" value="InterPro"/>
</dbReference>
<sequence length="361" mass="39980">MKDYLSVKSGPQEFICGVGVWQILTEELTKRQLKKVLVLHGQASWEVAKKYFPMDSTVEFVFYDYRKKCTDENIAYFEGIATAQKVDGILAVGGGKVSDLAKGVAFKLLLPVIMLPTLASTCAAYTPLSVIYDEEGSLKRMDYYNRGIALTLVAPEVILDSPKELLVAGIGDTLAKWYEADAIINHRRNLPLEVEVAHFAAKKCQHVLLAKGREAVEALEKQTLNKAFVDVIETIIMVAGMVGGFGDEYGRSSGAHSIHDALTYLPESSKQLHGKKVAYGILVQLLIQGKWDELEELIPFYEELGLPTSLHELGLDLTIEEVELVSQKTAEIGEPIHFMKEEITPEVVSEAIYGLEKFRAG</sequence>
<dbReference type="InterPro" id="IPR001670">
    <property type="entry name" value="ADH_Fe/GldA"/>
</dbReference>
<keyword evidence="3" id="KW-0862">Zinc</keyword>
<dbReference type="Gene3D" id="3.40.50.1970">
    <property type="match status" value="1"/>
</dbReference>
<protein>
    <submittedName>
        <fullName evidence="6">Iron-containing alcohol dehydrogenase family protein</fullName>
    </submittedName>
</protein>
<evidence type="ECO:0000313" key="7">
    <source>
        <dbReference type="Proteomes" id="UP000674938"/>
    </source>
</evidence>
<proteinExistence type="predicted"/>
<keyword evidence="2" id="KW-0560">Oxidoreductase</keyword>
<keyword evidence="1 3" id="KW-0479">Metal-binding</keyword>
<evidence type="ECO:0000256" key="2">
    <source>
        <dbReference type="ARBA" id="ARBA00023002"/>
    </source>
</evidence>
<evidence type="ECO:0000259" key="5">
    <source>
        <dbReference type="Pfam" id="PF00465"/>
    </source>
</evidence>
<feature type="binding site" evidence="4">
    <location>
        <begin position="117"/>
        <end position="120"/>
    </location>
    <ligand>
        <name>NAD(+)</name>
        <dbReference type="ChEBI" id="CHEBI:57540"/>
    </ligand>
</feature>
<dbReference type="PIRSF" id="PIRSF000112">
    <property type="entry name" value="Glycerol_dehydrogenase"/>
    <property type="match status" value="1"/>
</dbReference>
<dbReference type="EMBL" id="JAEEGA010000008">
    <property type="protein sequence ID" value="MBP1041890.1"/>
    <property type="molecule type" value="Genomic_DNA"/>
</dbReference>
<keyword evidence="7" id="KW-1185">Reference proteome</keyword>
<feature type="binding site" evidence="3">
    <location>
        <position position="256"/>
    </location>
    <ligand>
        <name>glycerol</name>
        <dbReference type="ChEBI" id="CHEBI:17754"/>
    </ligand>
</feature>
<feature type="binding site" evidence="4">
    <location>
        <position position="126"/>
    </location>
    <ligand>
        <name>NAD(+)</name>
        <dbReference type="ChEBI" id="CHEBI:57540"/>
    </ligand>
</feature>
<dbReference type="SUPFAM" id="SSF56796">
    <property type="entry name" value="Dehydroquinate synthase-like"/>
    <property type="match status" value="1"/>
</dbReference>
<comment type="caution">
    <text evidence="6">The sequence shown here is derived from an EMBL/GenBank/DDBJ whole genome shotgun (WGS) entry which is preliminary data.</text>
</comment>
<reference evidence="6" key="1">
    <citation type="submission" date="2020-12" db="EMBL/GenBank/DDBJ databases">
        <title>Vagococcus allomyrinae sp. nov. and Enterococcus lavae sp. nov., isolated from the larvae of Allomyrina dichotoma.</title>
        <authorList>
            <person name="Lee S.D."/>
        </authorList>
    </citation>
    <scope>NUCLEOTIDE SEQUENCE</scope>
    <source>
        <strain evidence="6">BWB3-3</strain>
    </source>
</reference>
<evidence type="ECO:0000256" key="3">
    <source>
        <dbReference type="PIRSR" id="PIRSR000112-1"/>
    </source>
</evidence>
<feature type="binding site" evidence="3">
    <location>
        <position position="273"/>
    </location>
    <ligand>
        <name>glycerol</name>
        <dbReference type="ChEBI" id="CHEBI:17754"/>
    </ligand>
</feature>
<dbReference type="CDD" id="cd08172">
    <property type="entry name" value="GlyDH-like"/>
    <property type="match status" value="1"/>
</dbReference>
<organism evidence="6 7">
    <name type="scientific">Vagococcus allomyrinae</name>
    <dbReference type="NCBI Taxonomy" id="2794353"/>
    <lineage>
        <taxon>Bacteria</taxon>
        <taxon>Bacillati</taxon>
        <taxon>Bacillota</taxon>
        <taxon>Bacilli</taxon>
        <taxon>Lactobacillales</taxon>
        <taxon>Enterococcaceae</taxon>
        <taxon>Vagococcus</taxon>
    </lineage>
</organism>
<dbReference type="Proteomes" id="UP000674938">
    <property type="component" value="Unassembled WGS sequence"/>
</dbReference>
<dbReference type="PANTHER" id="PTHR43616:SF3">
    <property type="entry name" value="HYDROXYCARBOXYLATE DEHYDROGENASE A"/>
    <property type="match status" value="1"/>
</dbReference>
<feature type="binding site" evidence="4">
    <location>
        <position position="128"/>
    </location>
    <ligand>
        <name>NAD(+)</name>
        <dbReference type="ChEBI" id="CHEBI:57540"/>
    </ligand>
</feature>
<dbReference type="RefSeq" id="WP_209528555.1">
    <property type="nucleotide sequence ID" value="NZ_JAEEGA010000008.1"/>
</dbReference>
<evidence type="ECO:0000256" key="4">
    <source>
        <dbReference type="PIRSR" id="PIRSR000112-3"/>
    </source>
</evidence>
<dbReference type="GO" id="GO:0046872">
    <property type="term" value="F:metal ion binding"/>
    <property type="evidence" value="ECO:0007669"/>
    <property type="project" value="UniProtKB-KW"/>
</dbReference>
<dbReference type="Pfam" id="PF00465">
    <property type="entry name" value="Fe-ADH"/>
    <property type="match status" value="1"/>
</dbReference>
<keyword evidence="4" id="KW-0520">NAD</keyword>
<feature type="binding site" evidence="4">
    <location>
        <position position="132"/>
    </location>
    <ligand>
        <name>NAD(+)</name>
        <dbReference type="ChEBI" id="CHEBI:57540"/>
    </ligand>
</feature>
<evidence type="ECO:0000256" key="1">
    <source>
        <dbReference type="ARBA" id="ARBA00022723"/>
    </source>
</evidence>
<dbReference type="InterPro" id="IPR016205">
    <property type="entry name" value="Glycerol_DH"/>
</dbReference>
<gene>
    <name evidence="6" type="ORF">I6N95_12795</name>
</gene>
<comment type="cofactor">
    <cofactor evidence="3">
        <name>Zn(2+)</name>
        <dbReference type="ChEBI" id="CHEBI:29105"/>
    </cofactor>
    <text evidence="3">Binds 1 zinc ion per subunit.</text>
</comment>
<dbReference type="PANTHER" id="PTHR43616">
    <property type="entry name" value="GLYCEROL DEHYDROGENASE"/>
    <property type="match status" value="1"/>
</dbReference>
<evidence type="ECO:0000313" key="6">
    <source>
        <dbReference type="EMBL" id="MBP1041890.1"/>
    </source>
</evidence>
<feature type="domain" description="Alcohol dehydrogenase iron-type/glycerol dehydrogenase GldA" evidence="5">
    <location>
        <begin position="11"/>
        <end position="140"/>
    </location>
</feature>
<feature type="binding site" evidence="4">
    <location>
        <begin position="95"/>
        <end position="99"/>
    </location>
    <ligand>
        <name>NAD(+)</name>
        <dbReference type="ChEBI" id="CHEBI:57540"/>
    </ligand>
</feature>
<dbReference type="Gene3D" id="1.20.1090.10">
    <property type="entry name" value="Dehydroquinate synthase-like - alpha domain"/>
    <property type="match status" value="1"/>
</dbReference>